<evidence type="ECO:0000256" key="3">
    <source>
        <dbReference type="SAM" id="MobiDB-lite"/>
    </source>
</evidence>
<dbReference type="STRING" id="930990.A0A067MJ96"/>
<accession>A0A067MJ96</accession>
<dbReference type="GO" id="GO:0005737">
    <property type="term" value="C:cytoplasm"/>
    <property type="evidence" value="ECO:0007669"/>
    <property type="project" value="UniProtKB-SubCell"/>
</dbReference>
<dbReference type="Pfam" id="PF11701">
    <property type="entry name" value="UNC45-central"/>
    <property type="match status" value="1"/>
</dbReference>
<feature type="region of interest" description="Disordered" evidence="3">
    <location>
        <begin position="200"/>
        <end position="220"/>
    </location>
</feature>
<evidence type="ECO:0000256" key="1">
    <source>
        <dbReference type="ARBA" id="ARBA00004496"/>
    </source>
</evidence>
<evidence type="ECO:0000256" key="2">
    <source>
        <dbReference type="ARBA" id="ARBA00022490"/>
    </source>
</evidence>
<dbReference type="FunCoup" id="A0A067MJ96">
    <property type="interactions" value="306"/>
</dbReference>
<dbReference type="InterPro" id="IPR011989">
    <property type="entry name" value="ARM-like"/>
</dbReference>
<dbReference type="InterPro" id="IPR024660">
    <property type="entry name" value="UCS_central_dom"/>
</dbReference>
<proteinExistence type="predicted"/>
<name>A0A067MJ96_BOTB1</name>
<feature type="region of interest" description="Disordered" evidence="3">
    <location>
        <begin position="629"/>
        <end position="656"/>
    </location>
</feature>
<evidence type="ECO:0000259" key="4">
    <source>
        <dbReference type="PROSITE" id="PS50166"/>
    </source>
</evidence>
<evidence type="ECO:0000313" key="5">
    <source>
        <dbReference type="EMBL" id="KDQ11651.1"/>
    </source>
</evidence>
<dbReference type="GO" id="GO:0006886">
    <property type="term" value="P:intracellular protein transport"/>
    <property type="evidence" value="ECO:0007669"/>
    <property type="project" value="InterPro"/>
</dbReference>
<dbReference type="GO" id="GO:0051879">
    <property type="term" value="F:Hsp90 protein binding"/>
    <property type="evidence" value="ECO:0007669"/>
    <property type="project" value="TreeGrafter"/>
</dbReference>
<keyword evidence="2" id="KW-0963">Cytoplasm</keyword>
<feature type="region of interest" description="Disordered" evidence="3">
    <location>
        <begin position="325"/>
        <end position="348"/>
    </location>
</feature>
<protein>
    <recommendedName>
        <fullName evidence="4">Importin N-terminal domain-containing protein</fullName>
    </recommendedName>
</protein>
<dbReference type="SUPFAM" id="SSF48371">
    <property type="entry name" value="ARM repeat"/>
    <property type="match status" value="1"/>
</dbReference>
<dbReference type="InterPro" id="IPR016024">
    <property type="entry name" value="ARM-type_fold"/>
</dbReference>
<evidence type="ECO:0000313" key="6">
    <source>
        <dbReference type="Proteomes" id="UP000027195"/>
    </source>
</evidence>
<reference evidence="6" key="1">
    <citation type="journal article" date="2014" name="Proc. Natl. Acad. Sci. U.S.A.">
        <title>Extensive sampling of basidiomycete genomes demonstrates inadequacy of the white-rot/brown-rot paradigm for wood decay fungi.</title>
        <authorList>
            <person name="Riley R."/>
            <person name="Salamov A.A."/>
            <person name="Brown D.W."/>
            <person name="Nagy L.G."/>
            <person name="Floudas D."/>
            <person name="Held B.W."/>
            <person name="Levasseur A."/>
            <person name="Lombard V."/>
            <person name="Morin E."/>
            <person name="Otillar R."/>
            <person name="Lindquist E.A."/>
            <person name="Sun H."/>
            <person name="LaButti K.M."/>
            <person name="Schmutz J."/>
            <person name="Jabbour D."/>
            <person name="Luo H."/>
            <person name="Baker S.E."/>
            <person name="Pisabarro A.G."/>
            <person name="Walton J.D."/>
            <person name="Blanchette R.A."/>
            <person name="Henrissat B."/>
            <person name="Martin F."/>
            <person name="Cullen D."/>
            <person name="Hibbett D.S."/>
            <person name="Grigoriev I.V."/>
        </authorList>
    </citation>
    <scope>NUCLEOTIDE SEQUENCE [LARGE SCALE GENOMIC DNA]</scope>
    <source>
        <strain evidence="6">FD-172 SS1</strain>
    </source>
</reference>
<dbReference type="EMBL" id="KL198056">
    <property type="protein sequence ID" value="KDQ11651.1"/>
    <property type="molecule type" value="Genomic_DNA"/>
</dbReference>
<dbReference type="GO" id="GO:0031267">
    <property type="term" value="F:small GTPase binding"/>
    <property type="evidence" value="ECO:0007669"/>
    <property type="project" value="InterPro"/>
</dbReference>
<dbReference type="OrthoDB" id="199930at2759"/>
<feature type="domain" description="Importin N-terminal" evidence="4">
    <location>
        <begin position="675"/>
        <end position="727"/>
    </location>
</feature>
<feature type="region of interest" description="Disordered" evidence="3">
    <location>
        <begin position="543"/>
        <end position="570"/>
    </location>
</feature>
<dbReference type="InterPro" id="IPR001494">
    <property type="entry name" value="Importin-beta_N"/>
</dbReference>
<dbReference type="AlphaFoldDB" id="A0A067MJ96"/>
<dbReference type="Gene3D" id="1.25.10.10">
    <property type="entry name" value="Leucine-rich Repeat Variant"/>
    <property type="match status" value="1"/>
</dbReference>
<dbReference type="Proteomes" id="UP000027195">
    <property type="component" value="Unassembled WGS sequence"/>
</dbReference>
<organism evidence="5 6">
    <name type="scientific">Botryobasidium botryosum (strain FD-172 SS1)</name>
    <dbReference type="NCBI Taxonomy" id="930990"/>
    <lineage>
        <taxon>Eukaryota</taxon>
        <taxon>Fungi</taxon>
        <taxon>Dikarya</taxon>
        <taxon>Basidiomycota</taxon>
        <taxon>Agaricomycotina</taxon>
        <taxon>Agaricomycetes</taxon>
        <taxon>Cantharellales</taxon>
        <taxon>Botryobasidiaceae</taxon>
        <taxon>Botryobasidium</taxon>
    </lineage>
</organism>
<dbReference type="InParanoid" id="A0A067MJ96"/>
<feature type="compositionally biased region" description="Low complexity" evidence="3">
    <location>
        <begin position="544"/>
        <end position="561"/>
    </location>
</feature>
<dbReference type="PROSITE" id="PS50166">
    <property type="entry name" value="IMPORTIN_B_NT"/>
    <property type="match status" value="1"/>
</dbReference>
<dbReference type="PANTHER" id="PTHR45994">
    <property type="entry name" value="FI21225P1"/>
    <property type="match status" value="1"/>
</dbReference>
<feature type="compositionally biased region" description="Basic and acidic residues" evidence="3">
    <location>
        <begin position="333"/>
        <end position="348"/>
    </location>
</feature>
<sequence>MALGDAEIAATLTSALKRVQKDDAASSDLTLSSNELDALFASFLPDREPRTTSLGYVVVSAIVSSIRKGTNDEAKATDDVVRNVVSSLQPRLASVELDDLLSSISLFSALFQVDRTAASAVLLQDGIIDSVMEAPELFSDSLPLEKAVANLLSQASGQNSCRPVVSSRAREWLESRMRQTKDSTLQALAAIALTKLSRGGDAADITGQPPEETPEATGARAREDEKLAALMQRLVVESQDSNPALEAVEGLAYMSMETNIKELLCKDDAFLSRLFALVSRRQTPDLPSTNNAFLYGSGVIIANLAAYPPQMTEEEKQVEKLKRMTRPGASAGDLKDVAQKKREGDASIRRRGERLVQAGVLPALNALARAESQGVRQVAGQALLSLIENKENRGKILQAGGGKSLMLITRQALQGFKPDSDSKVLLSAPIDLVSIQALAKLAITTSPILLFGPSASASVDAIRPFTVLLLHQSSTLLQTFEAMMALTNLASVSPEMATHVAEAKGLMNKIEVLLLHENTMVQRAATELLCNLMTCDSVFERYSGEGSPSPAPVSASGPAEPAGEDAKPTSSIASSRLHILLALSDVQDVSTRVAASGALAMLTSSPSASRALLGLEKGPARTFSVLGDLISPSSESEDGDGSGDGAQNTPTAPDPRLVHRGVVCIQNVLKNSEGSEKTLVEEATKAGLLSALVRVVSDNTAPNDVRIAAGESLRWLMARGASIAKKS</sequence>
<dbReference type="HOGENOM" id="CLU_016305_1_0_1"/>
<gene>
    <name evidence="5" type="ORF">BOTBODRAFT_35098</name>
</gene>
<comment type="subcellular location">
    <subcellularLocation>
        <location evidence="1">Cytoplasm</location>
    </subcellularLocation>
</comment>
<keyword evidence="6" id="KW-1185">Reference proteome</keyword>
<dbReference type="PANTHER" id="PTHR45994:SF1">
    <property type="entry name" value="FI21225P1"/>
    <property type="match status" value="1"/>
</dbReference>